<feature type="non-terminal residue" evidence="2">
    <location>
        <position position="1"/>
    </location>
</feature>
<feature type="domain" description="Dynein heavy chain tail" evidence="1">
    <location>
        <begin position="1"/>
        <end position="57"/>
    </location>
</feature>
<dbReference type="Pfam" id="PF08385">
    <property type="entry name" value="DHC_N1"/>
    <property type="match status" value="1"/>
</dbReference>
<dbReference type="EMBL" id="JAMKFB020000007">
    <property type="protein sequence ID" value="KAL0188379.1"/>
    <property type="molecule type" value="Genomic_DNA"/>
</dbReference>
<evidence type="ECO:0000313" key="2">
    <source>
        <dbReference type="EMBL" id="KAL0188379.1"/>
    </source>
</evidence>
<comment type="caution">
    <text evidence="2">The sequence shown here is derived from an EMBL/GenBank/DDBJ whole genome shotgun (WGS) entry which is preliminary data.</text>
</comment>
<name>A0ABD0QQA9_CIRMR</name>
<sequence>AQSNVRFLSLLKEPCEELAQLKPREIAPKLAHILKLIRVIWVNSSYYNARDRITALLCK</sequence>
<dbReference type="Proteomes" id="UP001529510">
    <property type="component" value="Unassembled WGS sequence"/>
</dbReference>
<keyword evidence="3" id="KW-1185">Reference proteome</keyword>
<organism evidence="2 3">
    <name type="scientific">Cirrhinus mrigala</name>
    <name type="common">Mrigala</name>
    <dbReference type="NCBI Taxonomy" id="683832"/>
    <lineage>
        <taxon>Eukaryota</taxon>
        <taxon>Metazoa</taxon>
        <taxon>Chordata</taxon>
        <taxon>Craniata</taxon>
        <taxon>Vertebrata</taxon>
        <taxon>Euteleostomi</taxon>
        <taxon>Actinopterygii</taxon>
        <taxon>Neopterygii</taxon>
        <taxon>Teleostei</taxon>
        <taxon>Ostariophysi</taxon>
        <taxon>Cypriniformes</taxon>
        <taxon>Cyprinidae</taxon>
        <taxon>Labeoninae</taxon>
        <taxon>Labeonini</taxon>
        <taxon>Cirrhinus</taxon>
    </lineage>
</organism>
<evidence type="ECO:0000313" key="3">
    <source>
        <dbReference type="Proteomes" id="UP001529510"/>
    </source>
</evidence>
<gene>
    <name evidence="2" type="ORF">M9458_015478</name>
</gene>
<dbReference type="InterPro" id="IPR013594">
    <property type="entry name" value="Dynein_heavy_tail"/>
</dbReference>
<dbReference type="AlphaFoldDB" id="A0ABD0QQA9"/>
<proteinExistence type="predicted"/>
<reference evidence="2 3" key="1">
    <citation type="submission" date="2024-05" db="EMBL/GenBank/DDBJ databases">
        <title>Genome sequencing and assembly of Indian major carp, Cirrhinus mrigala (Hamilton, 1822).</title>
        <authorList>
            <person name="Mohindra V."/>
            <person name="Chowdhury L.M."/>
            <person name="Lal K."/>
            <person name="Jena J.K."/>
        </authorList>
    </citation>
    <scope>NUCLEOTIDE SEQUENCE [LARGE SCALE GENOMIC DNA]</scope>
    <source>
        <strain evidence="2">CM1030</strain>
        <tissue evidence="2">Blood</tissue>
    </source>
</reference>
<accession>A0ABD0QQA9</accession>
<protein>
    <recommendedName>
        <fullName evidence="1">Dynein heavy chain tail domain-containing protein</fullName>
    </recommendedName>
</protein>
<evidence type="ECO:0000259" key="1">
    <source>
        <dbReference type="Pfam" id="PF08385"/>
    </source>
</evidence>
<feature type="non-terminal residue" evidence="2">
    <location>
        <position position="59"/>
    </location>
</feature>